<dbReference type="Proteomes" id="UP000637628">
    <property type="component" value="Unassembled WGS sequence"/>
</dbReference>
<evidence type="ECO:0000313" key="3">
    <source>
        <dbReference type="Proteomes" id="UP000637628"/>
    </source>
</evidence>
<organism evidence="2 3">
    <name type="scientific">Paractinoplanes durhamensis</name>
    <dbReference type="NCBI Taxonomy" id="113563"/>
    <lineage>
        <taxon>Bacteria</taxon>
        <taxon>Bacillati</taxon>
        <taxon>Actinomycetota</taxon>
        <taxon>Actinomycetes</taxon>
        <taxon>Micromonosporales</taxon>
        <taxon>Micromonosporaceae</taxon>
        <taxon>Paractinoplanes</taxon>
    </lineage>
</organism>
<reference evidence="2 3" key="1">
    <citation type="submission" date="2021-01" db="EMBL/GenBank/DDBJ databases">
        <title>Whole genome shotgun sequence of Actinoplanes durhamensis NBRC 14914.</title>
        <authorList>
            <person name="Komaki H."/>
            <person name="Tamura T."/>
        </authorList>
    </citation>
    <scope>NUCLEOTIDE SEQUENCE [LARGE SCALE GENOMIC DNA]</scope>
    <source>
        <strain evidence="2 3">NBRC 14914</strain>
    </source>
</reference>
<accession>A0ABQ3YSC8</accession>
<dbReference type="EMBL" id="BOML01000013">
    <property type="protein sequence ID" value="GIE00284.1"/>
    <property type="molecule type" value="Genomic_DNA"/>
</dbReference>
<feature type="region of interest" description="Disordered" evidence="1">
    <location>
        <begin position="1"/>
        <end position="51"/>
    </location>
</feature>
<evidence type="ECO:0000256" key="1">
    <source>
        <dbReference type="SAM" id="MobiDB-lite"/>
    </source>
</evidence>
<proteinExistence type="predicted"/>
<keyword evidence="3" id="KW-1185">Reference proteome</keyword>
<feature type="compositionally biased region" description="Basic and acidic residues" evidence="1">
    <location>
        <begin position="1"/>
        <end position="21"/>
    </location>
</feature>
<protein>
    <submittedName>
        <fullName evidence="2">Uncharacterized protein</fullName>
    </submittedName>
</protein>
<gene>
    <name evidence="2" type="ORF">Adu01nite_16340</name>
</gene>
<sequence>MIEKAEREIGRESEAEQHEQANHTPGHPGRTVLSARHSIQHPHGNTPSRHIDTSWDRCWWMSVLAGSAVLEVRLLGPVEPWAGRRQLPIGEPRQRAVILALTWGRSGIDRHADPAGRPGEHVAGR</sequence>
<name>A0ABQ3YSC8_9ACTN</name>
<evidence type="ECO:0000313" key="2">
    <source>
        <dbReference type="EMBL" id="GIE00284.1"/>
    </source>
</evidence>
<comment type="caution">
    <text evidence="2">The sequence shown here is derived from an EMBL/GenBank/DDBJ whole genome shotgun (WGS) entry which is preliminary data.</text>
</comment>